<feature type="compositionally biased region" description="Low complexity" evidence="1">
    <location>
        <begin position="23"/>
        <end position="47"/>
    </location>
</feature>
<feature type="region of interest" description="Disordered" evidence="1">
    <location>
        <begin position="22"/>
        <end position="100"/>
    </location>
</feature>
<protein>
    <submittedName>
        <fullName evidence="3">Uncharacterized protein</fullName>
    </submittedName>
</protein>
<dbReference type="AlphaFoldDB" id="A0A0B2SN74"/>
<name>A0A0B2SN74_GLYSO</name>
<reference evidence="3" key="1">
    <citation type="submission" date="2014-07" db="EMBL/GenBank/DDBJ databases">
        <title>Identification of a novel salt tolerance gene in wild soybean by whole-genome sequencing.</title>
        <authorList>
            <person name="Lam H.-M."/>
            <person name="Qi X."/>
            <person name="Li M.-W."/>
            <person name="Liu X."/>
            <person name="Xie M."/>
            <person name="Ni M."/>
            <person name="Xu X."/>
        </authorList>
    </citation>
    <scope>NUCLEOTIDE SEQUENCE [LARGE SCALE GENOMIC DNA]</scope>
    <source>
        <tissue evidence="3">Root</tissue>
    </source>
</reference>
<dbReference type="EMBL" id="KN641611">
    <property type="protein sequence ID" value="KHN45989.1"/>
    <property type="molecule type" value="Genomic_DNA"/>
</dbReference>
<evidence type="ECO:0000256" key="2">
    <source>
        <dbReference type="SAM" id="SignalP"/>
    </source>
</evidence>
<evidence type="ECO:0000256" key="1">
    <source>
        <dbReference type="SAM" id="MobiDB-lite"/>
    </source>
</evidence>
<gene>
    <name evidence="3" type="ORF">glysoja_030726</name>
</gene>
<feature type="chain" id="PRO_5002076318" evidence="2">
    <location>
        <begin position="21"/>
        <end position="148"/>
    </location>
</feature>
<proteinExistence type="predicted"/>
<evidence type="ECO:0000313" key="3">
    <source>
        <dbReference type="EMBL" id="KHN45989.1"/>
    </source>
</evidence>
<sequence>MARQLVLALISVAIIGMAMANEAPSASPKSSPSPKASSSPKSAESPLSSPPAPTPSDESDISAAPAPASDPIELYAPEPEPFEDPFTTPEETDPADVTSGASALQLLPPLLASLPSKLVLYSWCCTSTLWDKHCNMCVGHGSINMFIH</sequence>
<feature type="compositionally biased region" description="Low complexity" evidence="1">
    <location>
        <begin position="61"/>
        <end position="73"/>
    </location>
</feature>
<organism evidence="3">
    <name type="scientific">Glycine soja</name>
    <name type="common">Wild soybean</name>
    <dbReference type="NCBI Taxonomy" id="3848"/>
    <lineage>
        <taxon>Eukaryota</taxon>
        <taxon>Viridiplantae</taxon>
        <taxon>Streptophyta</taxon>
        <taxon>Embryophyta</taxon>
        <taxon>Tracheophyta</taxon>
        <taxon>Spermatophyta</taxon>
        <taxon>Magnoliopsida</taxon>
        <taxon>eudicotyledons</taxon>
        <taxon>Gunneridae</taxon>
        <taxon>Pentapetalae</taxon>
        <taxon>rosids</taxon>
        <taxon>fabids</taxon>
        <taxon>Fabales</taxon>
        <taxon>Fabaceae</taxon>
        <taxon>Papilionoideae</taxon>
        <taxon>50 kb inversion clade</taxon>
        <taxon>NPAAA clade</taxon>
        <taxon>indigoferoid/millettioid clade</taxon>
        <taxon>Phaseoleae</taxon>
        <taxon>Glycine</taxon>
        <taxon>Glycine subgen. Soja</taxon>
    </lineage>
</organism>
<keyword evidence="2" id="KW-0732">Signal</keyword>
<dbReference type="Proteomes" id="UP000053555">
    <property type="component" value="Unassembled WGS sequence"/>
</dbReference>
<accession>A0A0B2SN74</accession>
<feature type="signal peptide" evidence="2">
    <location>
        <begin position="1"/>
        <end position="20"/>
    </location>
</feature>